<name>A0A022WE79_TRIRU</name>
<evidence type="ECO:0000256" key="1">
    <source>
        <dbReference type="SAM" id="MobiDB-lite"/>
    </source>
</evidence>
<dbReference type="AlphaFoldDB" id="A0A022WE79"/>
<organism evidence="2">
    <name type="scientific">Trichophyton rubrum CBS 288.86</name>
    <dbReference type="NCBI Taxonomy" id="1215330"/>
    <lineage>
        <taxon>Eukaryota</taxon>
        <taxon>Fungi</taxon>
        <taxon>Dikarya</taxon>
        <taxon>Ascomycota</taxon>
        <taxon>Pezizomycotina</taxon>
        <taxon>Eurotiomycetes</taxon>
        <taxon>Eurotiomycetidae</taxon>
        <taxon>Onygenales</taxon>
        <taxon>Arthrodermataceae</taxon>
        <taxon>Trichophyton</taxon>
    </lineage>
</organism>
<feature type="compositionally biased region" description="Acidic residues" evidence="1">
    <location>
        <begin position="42"/>
        <end position="52"/>
    </location>
</feature>
<evidence type="ECO:0000313" key="2">
    <source>
        <dbReference type="EMBL" id="EZF56647.1"/>
    </source>
</evidence>
<accession>A0A022WE79</accession>
<sequence>MKLESLLIGGLQAHYSLDTTSSAKTDPNLPNPKESETRVKEEEEDAAAEGEDDRSRPDYSPDLSSACLSAALFDLRAHPASQRLFKKGRTAVVLRSLGLKSQALCLRGRGRLVTTDNRPRDNSDTQETQQSRRRTRTCSRGAGRQTQDDIITFRVIYFLLSF</sequence>
<dbReference type="HOGENOM" id="CLU_1636633_0_0_1"/>
<gene>
    <name evidence="2" type="ORF">H103_01008</name>
</gene>
<protein>
    <submittedName>
        <fullName evidence="2">Uncharacterized protein</fullName>
    </submittedName>
</protein>
<reference evidence="2" key="1">
    <citation type="submission" date="2014-02" db="EMBL/GenBank/DDBJ databases">
        <title>The Genome Sequence of Trichophyton rubrum (morphotype fischeri) CBS 288.86.</title>
        <authorList>
            <consortium name="The Broad Institute Genomics Platform"/>
            <person name="Cuomo C.A."/>
            <person name="White T.C."/>
            <person name="Graser Y."/>
            <person name="Martinez-Rossi N."/>
            <person name="Heitman J."/>
            <person name="Young S.K."/>
            <person name="Zeng Q."/>
            <person name="Gargeya S."/>
            <person name="Abouelleil A."/>
            <person name="Alvarado L."/>
            <person name="Chapman S.B."/>
            <person name="Gainer-Dewar J."/>
            <person name="Goldberg J."/>
            <person name="Griggs A."/>
            <person name="Gujja S."/>
            <person name="Hansen M."/>
            <person name="Howarth C."/>
            <person name="Imamovic A."/>
            <person name="Larimer J."/>
            <person name="Martinez D."/>
            <person name="Murphy C."/>
            <person name="Pearson M.D."/>
            <person name="Persinoti G."/>
            <person name="Poon T."/>
            <person name="Priest M."/>
            <person name="Roberts A.D."/>
            <person name="Saif S."/>
            <person name="Shea T.D."/>
            <person name="Sykes S.N."/>
            <person name="Wortman J."/>
            <person name="Nusbaum C."/>
            <person name="Birren B."/>
        </authorList>
    </citation>
    <scope>NUCLEOTIDE SEQUENCE [LARGE SCALE GENOMIC DNA]</scope>
    <source>
        <strain evidence="2">CBS 288.86</strain>
    </source>
</reference>
<proteinExistence type="predicted"/>
<dbReference type="Proteomes" id="UP000023758">
    <property type="component" value="Unassembled WGS sequence"/>
</dbReference>
<feature type="region of interest" description="Disordered" evidence="1">
    <location>
        <begin position="110"/>
        <end position="142"/>
    </location>
</feature>
<feature type="region of interest" description="Disordered" evidence="1">
    <location>
        <begin position="17"/>
        <end position="62"/>
    </location>
</feature>
<dbReference type="EMBL" id="KK207715">
    <property type="protein sequence ID" value="EZF56647.1"/>
    <property type="molecule type" value="Genomic_DNA"/>
</dbReference>